<accession>A0AAW0HEX7</accession>
<dbReference type="Proteomes" id="UP001488838">
    <property type="component" value="Unassembled WGS sequence"/>
</dbReference>
<keyword evidence="3" id="KW-1185">Reference proteome</keyword>
<dbReference type="InterPro" id="IPR038915">
    <property type="entry name" value="PRR29-like"/>
</dbReference>
<evidence type="ECO:0000259" key="1">
    <source>
        <dbReference type="Pfam" id="PF15248"/>
    </source>
</evidence>
<dbReference type="InterPro" id="IPR027904">
    <property type="entry name" value="DUF4587"/>
</dbReference>
<organism evidence="2 3">
    <name type="scientific">Myodes glareolus</name>
    <name type="common">Bank vole</name>
    <name type="synonym">Clethrionomys glareolus</name>
    <dbReference type="NCBI Taxonomy" id="447135"/>
    <lineage>
        <taxon>Eukaryota</taxon>
        <taxon>Metazoa</taxon>
        <taxon>Chordata</taxon>
        <taxon>Craniata</taxon>
        <taxon>Vertebrata</taxon>
        <taxon>Euteleostomi</taxon>
        <taxon>Mammalia</taxon>
        <taxon>Eutheria</taxon>
        <taxon>Euarchontoglires</taxon>
        <taxon>Glires</taxon>
        <taxon>Rodentia</taxon>
        <taxon>Myomorpha</taxon>
        <taxon>Muroidea</taxon>
        <taxon>Cricetidae</taxon>
        <taxon>Arvicolinae</taxon>
        <taxon>Myodes</taxon>
    </lineage>
</organism>
<reference evidence="2 3" key="1">
    <citation type="journal article" date="2023" name="bioRxiv">
        <title>Conserved and derived expression patterns and positive selection on dental genes reveal complex evolutionary context of ever-growing rodent molars.</title>
        <authorList>
            <person name="Calamari Z.T."/>
            <person name="Song A."/>
            <person name="Cohen E."/>
            <person name="Akter M."/>
            <person name="Roy R.D."/>
            <person name="Hallikas O."/>
            <person name="Christensen M.M."/>
            <person name="Li P."/>
            <person name="Marangoni P."/>
            <person name="Jernvall J."/>
            <person name="Klein O.D."/>
        </authorList>
    </citation>
    <scope>NUCLEOTIDE SEQUENCE [LARGE SCALE GENOMIC DNA]</scope>
    <source>
        <strain evidence="2">V071</strain>
    </source>
</reference>
<dbReference type="PANTHER" id="PTHR28604:SF1">
    <property type="entry name" value="PROLINE-RICH PROTEIN 29"/>
    <property type="match status" value="1"/>
</dbReference>
<proteinExistence type="predicted"/>
<dbReference type="AlphaFoldDB" id="A0AAW0HEX7"/>
<evidence type="ECO:0000313" key="2">
    <source>
        <dbReference type="EMBL" id="KAK7801319.1"/>
    </source>
</evidence>
<gene>
    <name evidence="2" type="ORF">U0070_008071</name>
</gene>
<name>A0AAW0HEX7_MYOGA</name>
<feature type="domain" description="DUF4587" evidence="1">
    <location>
        <begin position="21"/>
        <end position="64"/>
    </location>
</feature>
<protein>
    <recommendedName>
        <fullName evidence="1">DUF4587 domain-containing protein</fullName>
    </recommendedName>
</protein>
<comment type="caution">
    <text evidence="2">The sequence shown here is derived from an EMBL/GenBank/DDBJ whole genome shotgun (WGS) entry which is preliminary data.</text>
</comment>
<dbReference type="EMBL" id="JBBHLL010000512">
    <property type="protein sequence ID" value="KAK7801319.1"/>
    <property type="molecule type" value="Genomic_DNA"/>
</dbReference>
<evidence type="ECO:0000313" key="3">
    <source>
        <dbReference type="Proteomes" id="UP001488838"/>
    </source>
</evidence>
<sequence>MPKHKKERELEWRPITECSPYDLLELMMLQSAQLHQLLLSQMVAGALNPGPEGPSPQVCEGGAQGGLCVGDPHLE</sequence>
<dbReference type="PANTHER" id="PTHR28604">
    <property type="match status" value="1"/>
</dbReference>
<dbReference type="Pfam" id="PF15248">
    <property type="entry name" value="DUF4587"/>
    <property type="match status" value="1"/>
</dbReference>